<evidence type="ECO:0000313" key="11">
    <source>
        <dbReference type="EMBL" id="OCB85414.1"/>
    </source>
</evidence>
<protein>
    <recommendedName>
        <fullName evidence="4">hydroxyacid-oxoacid transhydrogenase</fullName>
        <ecNumber evidence="4">1.1.99.24</ecNumber>
    </recommendedName>
</protein>
<keyword evidence="5" id="KW-0809">Transit peptide</keyword>
<comment type="catalytic activity">
    <reaction evidence="1">
        <text>(S)-3-hydroxybutanoate + 2-oxoglutarate = (R)-2-hydroxyglutarate + acetoacetate</text>
        <dbReference type="Rhea" id="RHEA:23048"/>
        <dbReference type="ChEBI" id="CHEBI:11047"/>
        <dbReference type="ChEBI" id="CHEBI:13705"/>
        <dbReference type="ChEBI" id="CHEBI:15801"/>
        <dbReference type="ChEBI" id="CHEBI:16810"/>
        <dbReference type="EC" id="1.1.99.24"/>
    </reaction>
</comment>
<evidence type="ECO:0000256" key="6">
    <source>
        <dbReference type="ARBA" id="ARBA00023002"/>
    </source>
</evidence>
<dbReference type="PANTHER" id="PTHR11496">
    <property type="entry name" value="ALCOHOL DEHYDROGENASE"/>
    <property type="match status" value="1"/>
</dbReference>
<dbReference type="Pfam" id="PF25137">
    <property type="entry name" value="ADH_Fe_C"/>
    <property type="match status" value="1"/>
</dbReference>
<evidence type="ECO:0000313" key="12">
    <source>
        <dbReference type="Proteomes" id="UP000757232"/>
    </source>
</evidence>
<dbReference type="Pfam" id="PF00465">
    <property type="entry name" value="Fe-ADH"/>
    <property type="match status" value="1"/>
</dbReference>
<comment type="caution">
    <text evidence="11">The sequence shown here is derived from an EMBL/GenBank/DDBJ whole genome shotgun (WGS) entry which is preliminary data.</text>
</comment>
<dbReference type="CDD" id="cd08190">
    <property type="entry name" value="HOT"/>
    <property type="match status" value="1"/>
</dbReference>
<evidence type="ECO:0000256" key="7">
    <source>
        <dbReference type="ARBA" id="ARBA00023128"/>
    </source>
</evidence>
<evidence type="ECO:0000259" key="10">
    <source>
        <dbReference type="Pfam" id="PF25137"/>
    </source>
</evidence>
<dbReference type="FunFam" id="1.20.1090.10:FF:000003">
    <property type="entry name" value="Probable hydroxyacid-oxoacid transhydrogenase, mitochondrial"/>
    <property type="match status" value="1"/>
</dbReference>
<evidence type="ECO:0000256" key="2">
    <source>
        <dbReference type="ARBA" id="ARBA00004173"/>
    </source>
</evidence>
<dbReference type="Gene3D" id="1.20.1090.10">
    <property type="entry name" value="Dehydroquinate synthase-like - alpha domain"/>
    <property type="match status" value="1"/>
</dbReference>
<dbReference type="GO" id="GO:0046872">
    <property type="term" value="F:metal ion binding"/>
    <property type="evidence" value="ECO:0007669"/>
    <property type="project" value="InterPro"/>
</dbReference>
<dbReference type="Gene3D" id="3.40.50.1970">
    <property type="match status" value="1"/>
</dbReference>
<sequence>MSAAARRNLIHRLINAAQHTACPCHGCRSMAAGGHGAVMNQLRKLATPVGVVQKEYAFEIAASNLRFGEGVTMEVGMDLKNMNPRKVGVFTDPNVAKLPPMQTAIESLDSQPDLSYEVYDRVVAEPTEESWRNAIAWARSHDFSHFLAVGGGSVMDTAKAANLFTVYKDSDLMDFINAPIGKGLPITEKLRPLIAVPTTAGTGSETTGTAILDITSKSFKTVHISSGLDTLFHSLESYTAIPYYERTPRPSNPINRPAYQGSNPVADIFSVWALKQTVKNLPRVAKDPNDEQAKQQMLLAAAFAGIGFGNAGVHLCHGMSYPISGLNKAGPKYKHPGYIVDHPIIPHGISVAVTGPSVFRFTSPSSPDRHREALAIFHDTTPSDPSISRIPDADIGSHLYDAIARFLDGLGVPRGLEAVGYSAADIPRLVQGTLPQRRVLDLAPGIGDIVGEDGKEALTGIFEGAMNY</sequence>
<feature type="domain" description="Alcohol dehydrogenase iron-type/glycerol dehydrogenase GldA" evidence="9">
    <location>
        <begin position="64"/>
        <end position="221"/>
    </location>
</feature>
<name>A0A9Q5N9H4_SANBA</name>
<comment type="catalytic activity">
    <reaction evidence="8">
        <text>4-hydroxybutanoate + 2-oxoglutarate = (R)-2-hydroxyglutarate + succinate semialdehyde</text>
        <dbReference type="Rhea" id="RHEA:24734"/>
        <dbReference type="ChEBI" id="CHEBI:15801"/>
        <dbReference type="ChEBI" id="CHEBI:16724"/>
        <dbReference type="ChEBI" id="CHEBI:16810"/>
        <dbReference type="ChEBI" id="CHEBI:57706"/>
        <dbReference type="EC" id="1.1.99.24"/>
    </reaction>
</comment>
<dbReference type="SUPFAM" id="SSF56796">
    <property type="entry name" value="Dehydroquinate synthase-like"/>
    <property type="match status" value="1"/>
</dbReference>
<keyword evidence="12" id="KW-1185">Reference proteome</keyword>
<organism evidence="11 12">
    <name type="scientific">Sanghuangporus baumii</name>
    <name type="common">Phellinus baumii</name>
    <dbReference type="NCBI Taxonomy" id="108892"/>
    <lineage>
        <taxon>Eukaryota</taxon>
        <taxon>Fungi</taxon>
        <taxon>Dikarya</taxon>
        <taxon>Basidiomycota</taxon>
        <taxon>Agaricomycotina</taxon>
        <taxon>Agaricomycetes</taxon>
        <taxon>Hymenochaetales</taxon>
        <taxon>Hymenochaetaceae</taxon>
        <taxon>Sanghuangporus</taxon>
    </lineage>
</organism>
<evidence type="ECO:0000256" key="8">
    <source>
        <dbReference type="ARBA" id="ARBA00049496"/>
    </source>
</evidence>
<evidence type="ECO:0000256" key="4">
    <source>
        <dbReference type="ARBA" id="ARBA00013182"/>
    </source>
</evidence>
<evidence type="ECO:0000256" key="5">
    <source>
        <dbReference type="ARBA" id="ARBA00022946"/>
    </source>
</evidence>
<dbReference type="GO" id="GO:0005739">
    <property type="term" value="C:mitochondrion"/>
    <property type="evidence" value="ECO:0007669"/>
    <property type="project" value="UniProtKB-SubCell"/>
</dbReference>
<dbReference type="AlphaFoldDB" id="A0A9Q5N9H4"/>
<evidence type="ECO:0000256" key="1">
    <source>
        <dbReference type="ARBA" id="ARBA00000813"/>
    </source>
</evidence>
<evidence type="ECO:0000256" key="3">
    <source>
        <dbReference type="ARBA" id="ARBA00010005"/>
    </source>
</evidence>
<keyword evidence="7" id="KW-0496">Mitochondrion</keyword>
<dbReference type="EC" id="1.1.99.24" evidence="4"/>
<dbReference type="PANTHER" id="PTHR11496:SF83">
    <property type="entry name" value="HYDROXYACID-OXOACID TRANSHYDROGENASE, MITOCHONDRIAL"/>
    <property type="match status" value="1"/>
</dbReference>
<proteinExistence type="inferred from homology"/>
<dbReference type="GO" id="GO:0047988">
    <property type="term" value="F:hydroxyacid-oxoacid transhydrogenase activity"/>
    <property type="evidence" value="ECO:0007669"/>
    <property type="project" value="UniProtKB-EC"/>
</dbReference>
<dbReference type="Proteomes" id="UP000757232">
    <property type="component" value="Unassembled WGS sequence"/>
</dbReference>
<dbReference type="OrthoDB" id="339764at2759"/>
<dbReference type="GO" id="GO:0004022">
    <property type="term" value="F:alcohol dehydrogenase (NAD+) activity"/>
    <property type="evidence" value="ECO:0007669"/>
    <property type="project" value="InterPro"/>
</dbReference>
<gene>
    <name evidence="11" type="ORF">A7U60_g7423</name>
</gene>
<dbReference type="InterPro" id="IPR042157">
    <property type="entry name" value="HOT"/>
</dbReference>
<dbReference type="InterPro" id="IPR001670">
    <property type="entry name" value="ADH_Fe/GldA"/>
</dbReference>
<feature type="domain" description="Fe-containing alcohol dehydrogenase-like C-terminal" evidence="10">
    <location>
        <begin position="261"/>
        <end position="325"/>
    </location>
</feature>
<comment type="subcellular location">
    <subcellularLocation>
        <location evidence="2">Mitochondrion</location>
    </subcellularLocation>
</comment>
<dbReference type="EMBL" id="LNZH02000209">
    <property type="protein sequence ID" value="OCB85414.1"/>
    <property type="molecule type" value="Genomic_DNA"/>
</dbReference>
<dbReference type="InterPro" id="IPR056798">
    <property type="entry name" value="ADH_Fe_C"/>
</dbReference>
<reference evidence="11" key="1">
    <citation type="submission" date="2016-06" db="EMBL/GenBank/DDBJ databases">
        <title>Draft Genome sequence of the fungus Inonotus baumii.</title>
        <authorList>
            <person name="Zhu H."/>
            <person name="Lin W."/>
        </authorList>
    </citation>
    <scope>NUCLEOTIDE SEQUENCE</scope>
    <source>
        <strain evidence="11">821</strain>
    </source>
</reference>
<comment type="similarity">
    <text evidence="3">Belongs to the iron-containing alcohol dehydrogenase family. Hydroxyacid-oxoacid transhydrogenase subfamily.</text>
</comment>
<accession>A0A9Q5N9H4</accession>
<evidence type="ECO:0000259" key="9">
    <source>
        <dbReference type="Pfam" id="PF00465"/>
    </source>
</evidence>
<keyword evidence="6" id="KW-0560">Oxidoreductase</keyword>
<dbReference type="InterPro" id="IPR039697">
    <property type="entry name" value="Alcohol_dehydrogenase_Fe"/>
</dbReference>